<keyword evidence="2" id="KW-0238">DNA-binding</keyword>
<evidence type="ECO:0000313" key="5">
    <source>
        <dbReference type="EMBL" id="UGS35379.1"/>
    </source>
</evidence>
<dbReference type="InterPro" id="IPR000524">
    <property type="entry name" value="Tscrpt_reg_HTH_GntR"/>
</dbReference>
<dbReference type="InterPro" id="IPR036390">
    <property type="entry name" value="WH_DNA-bd_sf"/>
</dbReference>
<sequence length="241" mass="25780">MSGASIDSAEAVFAPVRSQTAFEETVDRLGTAIKLGLLPPGSRLPAERELCSMLGIARSTLRQALTALAQSGHLHAVRGRGGGTFVADRLPPVDPPSPELVAEWRDVCDWRLAVELGVAVIAAERASAAALEPLEETLAELDDLLEDFPAYRQLDVRFHIGLAETTGSARLVTAATEAQGAMTDLIHYIAHPPEVLAWSNQQHRQLLLAVSRGDADAAARHIAEHLHGTEHVLAGLLPDPR</sequence>
<dbReference type="Gene3D" id="1.10.10.10">
    <property type="entry name" value="Winged helix-like DNA-binding domain superfamily/Winged helix DNA-binding domain"/>
    <property type="match status" value="1"/>
</dbReference>
<evidence type="ECO:0000256" key="2">
    <source>
        <dbReference type="ARBA" id="ARBA00023125"/>
    </source>
</evidence>
<dbReference type="InterPro" id="IPR011711">
    <property type="entry name" value="GntR_C"/>
</dbReference>
<keyword evidence="1" id="KW-0805">Transcription regulation</keyword>
<dbReference type="PROSITE" id="PS50949">
    <property type="entry name" value="HTH_GNTR"/>
    <property type="match status" value="1"/>
</dbReference>
<dbReference type="GO" id="GO:0003677">
    <property type="term" value="F:DNA binding"/>
    <property type="evidence" value="ECO:0007669"/>
    <property type="project" value="UniProtKB-KW"/>
</dbReference>
<evidence type="ECO:0000256" key="1">
    <source>
        <dbReference type="ARBA" id="ARBA00023015"/>
    </source>
</evidence>
<dbReference type="EMBL" id="CP087164">
    <property type="protein sequence ID" value="UGS35379.1"/>
    <property type="molecule type" value="Genomic_DNA"/>
</dbReference>
<evidence type="ECO:0000256" key="3">
    <source>
        <dbReference type="ARBA" id="ARBA00023163"/>
    </source>
</evidence>
<feature type="domain" description="HTH gntR-type" evidence="4">
    <location>
        <begin position="19"/>
        <end position="89"/>
    </location>
</feature>
<dbReference type="Gene3D" id="1.20.120.530">
    <property type="entry name" value="GntR ligand-binding domain-like"/>
    <property type="match status" value="1"/>
</dbReference>
<dbReference type="Pfam" id="PF07729">
    <property type="entry name" value="FCD"/>
    <property type="match status" value="1"/>
</dbReference>
<dbReference type="SMART" id="SM00345">
    <property type="entry name" value="HTH_GNTR"/>
    <property type="match status" value="1"/>
</dbReference>
<dbReference type="PANTHER" id="PTHR43537">
    <property type="entry name" value="TRANSCRIPTIONAL REGULATOR, GNTR FAMILY"/>
    <property type="match status" value="1"/>
</dbReference>
<dbReference type="SMART" id="SM00895">
    <property type="entry name" value="FCD"/>
    <property type="match status" value="1"/>
</dbReference>
<dbReference type="RefSeq" id="WP_259315067.1">
    <property type="nucleotide sequence ID" value="NZ_CP087164.1"/>
</dbReference>
<protein>
    <submittedName>
        <fullName evidence="5">L-lactate dehydrogenase operon regulatory protein</fullName>
    </submittedName>
</protein>
<name>A0A9E6XVU4_9ACTN</name>
<reference evidence="5" key="1">
    <citation type="journal article" date="2022" name="Int. J. Syst. Evol. Microbiol.">
        <title>Pseudomonas aegrilactucae sp. nov. and Pseudomonas morbosilactucae sp. nov., pathogens causing bacterial rot of lettuce in Japan.</title>
        <authorList>
            <person name="Sawada H."/>
            <person name="Fujikawa T."/>
            <person name="Satou M."/>
        </authorList>
    </citation>
    <scope>NUCLEOTIDE SEQUENCE</scope>
    <source>
        <strain evidence="5">0166_1</strain>
    </source>
</reference>
<dbReference type="GO" id="GO:0003700">
    <property type="term" value="F:DNA-binding transcription factor activity"/>
    <property type="evidence" value="ECO:0007669"/>
    <property type="project" value="InterPro"/>
</dbReference>
<evidence type="ECO:0000259" key="4">
    <source>
        <dbReference type="PROSITE" id="PS50949"/>
    </source>
</evidence>
<keyword evidence="3" id="KW-0804">Transcription</keyword>
<dbReference type="Proteomes" id="UP001162834">
    <property type="component" value="Chromosome"/>
</dbReference>
<dbReference type="AlphaFoldDB" id="A0A9E6XVU4"/>
<dbReference type="PRINTS" id="PR00035">
    <property type="entry name" value="HTHGNTR"/>
</dbReference>
<evidence type="ECO:0000313" key="6">
    <source>
        <dbReference type="Proteomes" id="UP001162834"/>
    </source>
</evidence>
<proteinExistence type="predicted"/>
<dbReference type="Pfam" id="PF00392">
    <property type="entry name" value="GntR"/>
    <property type="match status" value="1"/>
</dbReference>
<dbReference type="InterPro" id="IPR036388">
    <property type="entry name" value="WH-like_DNA-bd_sf"/>
</dbReference>
<organism evidence="5 6">
    <name type="scientific">Capillimicrobium parvum</name>
    <dbReference type="NCBI Taxonomy" id="2884022"/>
    <lineage>
        <taxon>Bacteria</taxon>
        <taxon>Bacillati</taxon>
        <taxon>Actinomycetota</taxon>
        <taxon>Thermoleophilia</taxon>
        <taxon>Solirubrobacterales</taxon>
        <taxon>Capillimicrobiaceae</taxon>
        <taxon>Capillimicrobium</taxon>
    </lineage>
</organism>
<keyword evidence="6" id="KW-1185">Reference proteome</keyword>
<dbReference type="CDD" id="cd07377">
    <property type="entry name" value="WHTH_GntR"/>
    <property type="match status" value="1"/>
</dbReference>
<dbReference type="KEGG" id="sbae:DSM104329_01767"/>
<dbReference type="SUPFAM" id="SSF48008">
    <property type="entry name" value="GntR ligand-binding domain-like"/>
    <property type="match status" value="1"/>
</dbReference>
<dbReference type="PANTHER" id="PTHR43537:SF24">
    <property type="entry name" value="GLUCONATE OPERON TRANSCRIPTIONAL REPRESSOR"/>
    <property type="match status" value="1"/>
</dbReference>
<dbReference type="InterPro" id="IPR008920">
    <property type="entry name" value="TF_FadR/GntR_C"/>
</dbReference>
<gene>
    <name evidence="5" type="primary">lldR_2</name>
    <name evidence="5" type="ORF">DSM104329_01767</name>
</gene>
<accession>A0A9E6XVU4</accession>
<dbReference type="SUPFAM" id="SSF46785">
    <property type="entry name" value="Winged helix' DNA-binding domain"/>
    <property type="match status" value="1"/>
</dbReference>